<dbReference type="KEGG" id="psym:J1N51_01235"/>
<dbReference type="AlphaFoldDB" id="A0A975HID6"/>
<dbReference type="RefSeq" id="WP_208832196.1">
    <property type="nucleotide sequence ID" value="NZ_CP072110.1"/>
</dbReference>
<dbReference type="Proteomes" id="UP000682739">
    <property type="component" value="Chromosome"/>
</dbReference>
<dbReference type="Gene3D" id="3.30.70.2970">
    <property type="entry name" value="Protein of unknown function (DUF541), domain 2"/>
    <property type="match status" value="1"/>
</dbReference>
<dbReference type="Pfam" id="PF04402">
    <property type="entry name" value="SIMPL"/>
    <property type="match status" value="1"/>
</dbReference>
<gene>
    <name evidence="1" type="ORF">J1N51_01235</name>
</gene>
<reference evidence="1" key="1">
    <citation type="submission" date="2021-03" db="EMBL/GenBank/DDBJ databases">
        <title>Description of Psychrosphaera ytuae sp. nov. isolated from deep sea sediment of South China Sea.</title>
        <authorList>
            <person name="Zhang J."/>
            <person name="Xu X.-D."/>
        </authorList>
    </citation>
    <scope>NUCLEOTIDE SEQUENCE</scope>
    <source>
        <strain evidence="1">MTZ26</strain>
    </source>
</reference>
<dbReference type="GO" id="GO:0006974">
    <property type="term" value="P:DNA damage response"/>
    <property type="evidence" value="ECO:0007669"/>
    <property type="project" value="TreeGrafter"/>
</dbReference>
<dbReference type="InterPro" id="IPR007497">
    <property type="entry name" value="SIMPL/DUF541"/>
</dbReference>
<evidence type="ECO:0000313" key="1">
    <source>
        <dbReference type="EMBL" id="QTH64141.1"/>
    </source>
</evidence>
<dbReference type="PANTHER" id="PTHR34387:SF2">
    <property type="entry name" value="SLR1258 PROTEIN"/>
    <property type="match status" value="1"/>
</dbReference>
<organism evidence="1 2">
    <name type="scientific">Psychrosphaera ytuae</name>
    <dbReference type="NCBI Taxonomy" id="2820710"/>
    <lineage>
        <taxon>Bacteria</taxon>
        <taxon>Pseudomonadati</taxon>
        <taxon>Pseudomonadota</taxon>
        <taxon>Gammaproteobacteria</taxon>
        <taxon>Alteromonadales</taxon>
        <taxon>Pseudoalteromonadaceae</taxon>
        <taxon>Psychrosphaera</taxon>
    </lineage>
</organism>
<dbReference type="InterPro" id="IPR052022">
    <property type="entry name" value="26kDa_periplasmic_antigen"/>
</dbReference>
<dbReference type="PANTHER" id="PTHR34387">
    <property type="entry name" value="SLR1258 PROTEIN"/>
    <property type="match status" value="1"/>
</dbReference>
<keyword evidence="2" id="KW-1185">Reference proteome</keyword>
<sequence>MKSVFNPLFGGSKSIVTLTLFLLLVVGFFVIDNSAEASSVNSEATKHSGRHISVIGHGEVTTEPDRATINLSVDATEKTSLAAKNAVDENVNRYIDGLLALGIERDAIVASVIYTQPQYEYQANGPRTLAGYRAIRQLSVNLKDLSMMNDVMDLSLKEQINQINGIELTSSKSDELKRRATLLATANAKQQGEWLANAFGAQLGAIFSIDAVEPTNFEGMVAQPNATMMRMEASKRGNGQYIHEDLVFSSTVKAVFDLKVKD</sequence>
<accession>A0A975HID6</accession>
<protein>
    <submittedName>
        <fullName evidence="1">SIMPL domain-containing protein</fullName>
    </submittedName>
</protein>
<name>A0A975HID6_9GAMM</name>
<proteinExistence type="predicted"/>
<evidence type="ECO:0000313" key="2">
    <source>
        <dbReference type="Proteomes" id="UP000682739"/>
    </source>
</evidence>
<dbReference type="Gene3D" id="3.30.110.170">
    <property type="entry name" value="Protein of unknown function (DUF541), domain 1"/>
    <property type="match status" value="1"/>
</dbReference>
<dbReference type="EMBL" id="CP072110">
    <property type="protein sequence ID" value="QTH64141.1"/>
    <property type="molecule type" value="Genomic_DNA"/>
</dbReference>